<evidence type="ECO:0000313" key="2">
    <source>
        <dbReference type="Proteomes" id="UP001140510"/>
    </source>
</evidence>
<comment type="caution">
    <text evidence="1">The sequence shown here is derived from an EMBL/GenBank/DDBJ whole genome shotgun (WGS) entry which is preliminary data.</text>
</comment>
<reference evidence="1" key="1">
    <citation type="submission" date="2022-10" db="EMBL/GenBank/DDBJ databases">
        <title>Tapping the CABI collections for fungal endophytes: first genome assemblies for Collariella, Neodidymelliopsis, Ascochyta clinopodiicola, Didymella pomorum, Didymosphaeria variabile, Neocosmospora piperis and Neocucurbitaria cava.</title>
        <authorList>
            <person name="Hill R."/>
        </authorList>
    </citation>
    <scope>NUCLEOTIDE SEQUENCE</scope>
    <source>
        <strain evidence="1">IMI 355091</strain>
    </source>
</reference>
<name>A0A9W8ZHT7_9PLEO</name>
<sequence length="128" mass="14140">MFSSGRTSATVILSGHANEVIPPGSFPIYHVADAHRDPEVWAEPDKWNPARYLAECAEDKIETRIYQGWGVGRHPYQGMRFAKLEVNIITAFFVAALDFAGGLEDESGSRRDGMGNGDVNYIANNVPR</sequence>
<dbReference type="Gene3D" id="1.10.630.10">
    <property type="entry name" value="Cytochrome P450"/>
    <property type="match status" value="1"/>
</dbReference>
<dbReference type="EMBL" id="JAPEVA010000021">
    <property type="protein sequence ID" value="KAJ4407427.1"/>
    <property type="molecule type" value="Genomic_DNA"/>
</dbReference>
<proteinExistence type="predicted"/>
<gene>
    <name evidence="1" type="ORF">N0V91_004011</name>
</gene>
<dbReference type="Proteomes" id="UP001140510">
    <property type="component" value="Unassembled WGS sequence"/>
</dbReference>
<dbReference type="AlphaFoldDB" id="A0A9W8ZHT7"/>
<dbReference type="GO" id="GO:0020037">
    <property type="term" value="F:heme binding"/>
    <property type="evidence" value="ECO:0007669"/>
    <property type="project" value="InterPro"/>
</dbReference>
<dbReference type="GO" id="GO:0005506">
    <property type="term" value="F:iron ion binding"/>
    <property type="evidence" value="ECO:0007669"/>
    <property type="project" value="InterPro"/>
</dbReference>
<dbReference type="OrthoDB" id="1055148at2759"/>
<dbReference type="InterPro" id="IPR036396">
    <property type="entry name" value="Cyt_P450_sf"/>
</dbReference>
<dbReference type="GO" id="GO:0016705">
    <property type="term" value="F:oxidoreductase activity, acting on paired donors, with incorporation or reduction of molecular oxygen"/>
    <property type="evidence" value="ECO:0007669"/>
    <property type="project" value="InterPro"/>
</dbReference>
<accession>A0A9W8ZHT7</accession>
<dbReference type="InterPro" id="IPR001128">
    <property type="entry name" value="Cyt_P450"/>
</dbReference>
<keyword evidence="2" id="KW-1185">Reference proteome</keyword>
<dbReference type="SUPFAM" id="SSF48264">
    <property type="entry name" value="Cytochrome P450"/>
    <property type="match status" value="1"/>
</dbReference>
<dbReference type="Pfam" id="PF00067">
    <property type="entry name" value="p450"/>
    <property type="match status" value="1"/>
</dbReference>
<organism evidence="1 2">
    <name type="scientific">Didymella pomorum</name>
    <dbReference type="NCBI Taxonomy" id="749634"/>
    <lineage>
        <taxon>Eukaryota</taxon>
        <taxon>Fungi</taxon>
        <taxon>Dikarya</taxon>
        <taxon>Ascomycota</taxon>
        <taxon>Pezizomycotina</taxon>
        <taxon>Dothideomycetes</taxon>
        <taxon>Pleosporomycetidae</taxon>
        <taxon>Pleosporales</taxon>
        <taxon>Pleosporineae</taxon>
        <taxon>Didymellaceae</taxon>
        <taxon>Didymella</taxon>
    </lineage>
</organism>
<evidence type="ECO:0000313" key="1">
    <source>
        <dbReference type="EMBL" id="KAJ4407427.1"/>
    </source>
</evidence>
<dbReference type="GO" id="GO:0004497">
    <property type="term" value="F:monooxygenase activity"/>
    <property type="evidence" value="ECO:0007669"/>
    <property type="project" value="InterPro"/>
</dbReference>
<protein>
    <submittedName>
        <fullName evidence="1">Uncharacterized protein</fullName>
    </submittedName>
</protein>